<dbReference type="EMBL" id="FQXQ01000007">
    <property type="protein sequence ID" value="SHH92210.1"/>
    <property type="molecule type" value="Genomic_DNA"/>
</dbReference>
<evidence type="ECO:0000313" key="3">
    <source>
        <dbReference type="Proteomes" id="UP000184109"/>
    </source>
</evidence>
<evidence type="ECO:0000313" key="2">
    <source>
        <dbReference type="EMBL" id="SHH92210.1"/>
    </source>
</evidence>
<reference evidence="3" key="1">
    <citation type="submission" date="2016-11" db="EMBL/GenBank/DDBJ databases">
        <authorList>
            <person name="Varghese N."/>
            <person name="Submissions S."/>
        </authorList>
    </citation>
    <scope>NUCLEOTIDE SEQUENCE [LARGE SCALE GENOMIC DNA]</scope>
    <source>
        <strain evidence="3">DSM 100572</strain>
    </source>
</reference>
<name>A0A1M5WXI7_9FLAO</name>
<dbReference type="AlphaFoldDB" id="A0A1M5WXI7"/>
<protein>
    <submittedName>
        <fullName evidence="2">Uncharacterized protein</fullName>
    </submittedName>
</protein>
<dbReference type="Proteomes" id="UP000184109">
    <property type="component" value="Unassembled WGS sequence"/>
</dbReference>
<keyword evidence="3" id="KW-1185">Reference proteome</keyword>
<sequence>MITSRVFVFLKLGIAKLVFFVGKIINNQTFKMILCLFFRLMKTEIEIKLK</sequence>
<dbReference type="STRING" id="1195760.SAMN05444281_2737"/>
<proteinExistence type="predicted"/>
<gene>
    <name evidence="2" type="ORF">SAMN05444281_2737</name>
</gene>
<keyword evidence="1" id="KW-0472">Membrane</keyword>
<keyword evidence="1" id="KW-1133">Transmembrane helix</keyword>
<evidence type="ECO:0000256" key="1">
    <source>
        <dbReference type="SAM" id="Phobius"/>
    </source>
</evidence>
<keyword evidence="1" id="KW-0812">Transmembrane</keyword>
<organism evidence="2 3">
    <name type="scientific">Wenyingzhuangia marina</name>
    <dbReference type="NCBI Taxonomy" id="1195760"/>
    <lineage>
        <taxon>Bacteria</taxon>
        <taxon>Pseudomonadati</taxon>
        <taxon>Bacteroidota</taxon>
        <taxon>Flavobacteriia</taxon>
        <taxon>Flavobacteriales</taxon>
        <taxon>Flavobacteriaceae</taxon>
        <taxon>Wenyingzhuangia</taxon>
    </lineage>
</organism>
<accession>A0A1M5WXI7</accession>
<feature type="transmembrane region" description="Helical" evidence="1">
    <location>
        <begin position="6"/>
        <end position="25"/>
    </location>
</feature>